<dbReference type="PROSITE" id="PS51285">
    <property type="entry name" value="AGC_KINASE_CTER"/>
    <property type="match status" value="1"/>
</dbReference>
<dbReference type="EMBL" id="JABFTP020000062">
    <property type="protein sequence ID" value="KAL3273179.1"/>
    <property type="molecule type" value="Genomic_DNA"/>
</dbReference>
<keyword evidence="9" id="KW-0142">cGMP-binding</keyword>
<proteinExistence type="inferred from homology"/>
<organism evidence="19 20">
    <name type="scientific">Cryptolaemus montrouzieri</name>
    <dbReference type="NCBI Taxonomy" id="559131"/>
    <lineage>
        <taxon>Eukaryota</taxon>
        <taxon>Metazoa</taxon>
        <taxon>Ecdysozoa</taxon>
        <taxon>Arthropoda</taxon>
        <taxon>Hexapoda</taxon>
        <taxon>Insecta</taxon>
        <taxon>Pterygota</taxon>
        <taxon>Neoptera</taxon>
        <taxon>Endopterygota</taxon>
        <taxon>Coleoptera</taxon>
        <taxon>Polyphaga</taxon>
        <taxon>Cucujiformia</taxon>
        <taxon>Coccinelloidea</taxon>
        <taxon>Coccinellidae</taxon>
        <taxon>Scymninae</taxon>
        <taxon>Scymnini</taxon>
        <taxon>Cryptolaemus</taxon>
    </lineage>
</organism>
<dbReference type="Gene3D" id="3.30.200.20">
    <property type="entry name" value="Phosphorylase Kinase, domain 1"/>
    <property type="match status" value="1"/>
</dbReference>
<reference evidence="19 20" key="1">
    <citation type="journal article" date="2021" name="BMC Biol.">
        <title>Horizontally acquired antibacterial genes associated with adaptive radiation of ladybird beetles.</title>
        <authorList>
            <person name="Li H.S."/>
            <person name="Tang X.F."/>
            <person name="Huang Y.H."/>
            <person name="Xu Z.Y."/>
            <person name="Chen M.L."/>
            <person name="Du X.Y."/>
            <person name="Qiu B.Y."/>
            <person name="Chen P.T."/>
            <person name="Zhang W."/>
            <person name="Slipinski A."/>
            <person name="Escalona H.E."/>
            <person name="Waterhouse R.M."/>
            <person name="Zwick A."/>
            <person name="Pang H."/>
        </authorList>
    </citation>
    <scope>NUCLEOTIDE SEQUENCE [LARGE SCALE GENOMIC DNA]</scope>
    <source>
        <strain evidence="19">SYSU2018</strain>
    </source>
</reference>
<evidence type="ECO:0000256" key="13">
    <source>
        <dbReference type="SAM" id="Coils"/>
    </source>
</evidence>
<accession>A0ABD2N3F3</accession>
<sequence>MRKSTIGFCGLMILELGKGCVEVSRENKFLSTITPGKVLGELAILYNCQRTATIKAATDCKLWAIERQCFQTIMMRTGLIRQAEYTDFLKSVPIFKNLPEDTLIKISDVLEETFFAYGDYIIRQGARGDTFFIISKGRVKVTMKSGNATEEKYIRTLGKGDFFGEKALQGDDLRTANIIVDDPDGVSCLVIDKETFNQLISDLDEIRTKYKDEGIERKRINEEFENVKLSDLKILTTLGVGGFGRVELVQINNDPSRSFALKQMKKAQIVETRQQQHIMSEKEIMGEANCQFIVKLFKTFKDRKYLYMLMESCLGGELWTVLRDRGHFDDPTTRFYTACVVEAFDYLHSRNIIYRDLKPENLLLDNQGYIKLVDFGFAKRLQTGRKTWTFCGTPEYVAPEVILNKGHDISADYWSLGVLMFELLTGTPPFTGSDPMKTYNIILKGIDAIEFPRNITRNAMALIKKLCRDNPAERLGYQKGGISEIQKHKWFDGFNWEGLTQRTLTPPILPNVKNVIDTSNFDDYPPDHDTPPPDDKDPDNPKEVKELYHQRKKYIAPEIVRTAHGTKKEEEEKLTKTLERWTNKREEAEAKRKNLVEQWRNLTAKEQKLRNLFKSFTRFTKDNREKIERETNKILHLREQRKAKEAAIADMKRESDNYRNVIQLMHEKIEKHLFYEQFLEKYTTRSKLKSVNDILDRFASLIEARDKLDEISTKHHSQVAEYKKKFNEIIHYWRADTLRLLEIFIQEEIKYGEVQKRGLQWENMVHIVRSRIHKTLIEIHTTRDALNHLVSLLLMRLKARTSTTSIRKNKEFRHMLSTHEGRMFYINKMMADLVQVKEELLDIFEKDKEREIETESDEPRSFVRYKIDPEIGATSEHIKKSIATETLEAPPARTIIVSRENMPDLSSCTRKLLDRIQSEMFPEKWSKARQHKTKKELSELSSLKSCEINQSDIISGSSTDTRGRAMTNWKIITDLRKKKKRHYMNEPTEDTLRQSTYVLDSQQIFDTGRTSLPWNRRTGVIPFKYSCVALTTDTLSNMIDEKKSKLQDIIIERNFDRYEQSCIYPLKKTSSSIIKINKDTGRLELPKLPFSMKQDLSMDSSVLKERRRTKFDTTLPSIGEAVYRRPRRKKGSSATNSRRSSKSSKTSQKSKRSKKELVSLAELNKFFERLTITQRFNFGI</sequence>
<evidence type="ECO:0000313" key="19">
    <source>
        <dbReference type="EMBL" id="KAL3273179.1"/>
    </source>
</evidence>
<comment type="similarity">
    <text evidence="1">Belongs to the protein kinase superfamily. AGC Ser/Thr protein kinase family. cGMP subfamily.</text>
</comment>
<dbReference type="InterPro" id="IPR000719">
    <property type="entry name" value="Prot_kinase_dom"/>
</dbReference>
<protein>
    <recommendedName>
        <fullName evidence="2">cGMP-dependent protein kinase</fullName>
        <ecNumber evidence="2">2.7.11.12</ecNumber>
    </recommendedName>
</protein>
<keyword evidence="15" id="KW-0732">Signal</keyword>
<evidence type="ECO:0000256" key="10">
    <source>
        <dbReference type="ARBA" id="ARBA00047298"/>
    </source>
</evidence>
<dbReference type="PANTHER" id="PTHR24353">
    <property type="entry name" value="CYCLIC NUCLEOTIDE-DEPENDENT PROTEIN KINASE"/>
    <property type="match status" value="1"/>
</dbReference>
<dbReference type="Pfam" id="PF13863">
    <property type="entry name" value="DUF4200"/>
    <property type="match status" value="1"/>
</dbReference>
<dbReference type="GO" id="GO:0004692">
    <property type="term" value="F:cGMP-dependent protein kinase activity"/>
    <property type="evidence" value="ECO:0007669"/>
    <property type="project" value="UniProtKB-EC"/>
</dbReference>
<evidence type="ECO:0000256" key="9">
    <source>
        <dbReference type="ARBA" id="ARBA00022992"/>
    </source>
</evidence>
<dbReference type="SMART" id="SM00100">
    <property type="entry name" value="cNMP"/>
    <property type="match status" value="1"/>
</dbReference>
<dbReference type="CDD" id="cd00038">
    <property type="entry name" value="CAP_ED"/>
    <property type="match status" value="2"/>
</dbReference>
<feature type="region of interest" description="Disordered" evidence="14">
    <location>
        <begin position="515"/>
        <end position="542"/>
    </location>
</feature>
<dbReference type="InterPro" id="IPR000595">
    <property type="entry name" value="cNMP-bd_dom"/>
</dbReference>
<evidence type="ECO:0000256" key="2">
    <source>
        <dbReference type="ARBA" id="ARBA00012428"/>
    </source>
</evidence>
<dbReference type="PROSITE" id="PS00107">
    <property type="entry name" value="PROTEIN_KINASE_ATP"/>
    <property type="match status" value="1"/>
</dbReference>
<dbReference type="InterPro" id="IPR008271">
    <property type="entry name" value="Ser/Thr_kinase_AS"/>
</dbReference>
<evidence type="ECO:0000256" key="6">
    <source>
        <dbReference type="ARBA" id="ARBA00022741"/>
    </source>
</evidence>
<keyword evidence="7" id="KW-0418">Kinase</keyword>
<dbReference type="Gene3D" id="1.10.510.10">
    <property type="entry name" value="Transferase(Phosphotransferase) domain 1"/>
    <property type="match status" value="1"/>
</dbReference>
<keyword evidence="6 12" id="KW-0547">Nucleotide-binding</keyword>
<gene>
    <name evidence="19" type="ORF">HHI36_014633</name>
</gene>
<dbReference type="PANTHER" id="PTHR24353:SF111">
    <property type="match status" value="1"/>
</dbReference>
<dbReference type="PROSITE" id="PS00108">
    <property type="entry name" value="PROTEIN_KINASE_ST"/>
    <property type="match status" value="1"/>
</dbReference>
<dbReference type="PROSITE" id="PS00889">
    <property type="entry name" value="CNMP_BINDING_2"/>
    <property type="match status" value="2"/>
</dbReference>
<dbReference type="GO" id="GO:0005524">
    <property type="term" value="F:ATP binding"/>
    <property type="evidence" value="ECO:0007669"/>
    <property type="project" value="UniProtKB-UniRule"/>
</dbReference>
<evidence type="ECO:0000259" key="16">
    <source>
        <dbReference type="PROSITE" id="PS50011"/>
    </source>
</evidence>
<evidence type="ECO:0000256" key="8">
    <source>
        <dbReference type="ARBA" id="ARBA00022840"/>
    </source>
</evidence>
<keyword evidence="13" id="KW-0175">Coiled coil</keyword>
<dbReference type="Pfam" id="PF00069">
    <property type="entry name" value="Pkinase"/>
    <property type="match status" value="1"/>
</dbReference>
<dbReference type="Gene3D" id="2.60.120.10">
    <property type="entry name" value="Jelly Rolls"/>
    <property type="match status" value="2"/>
</dbReference>
<dbReference type="SUPFAM" id="SSF56112">
    <property type="entry name" value="Protein kinase-like (PK-like)"/>
    <property type="match status" value="1"/>
</dbReference>
<feature type="coiled-coil region" evidence="13">
    <location>
        <begin position="571"/>
        <end position="661"/>
    </location>
</feature>
<dbReference type="PROSITE" id="PS00888">
    <property type="entry name" value="CNMP_BINDING_1"/>
    <property type="match status" value="1"/>
</dbReference>
<keyword evidence="20" id="KW-1185">Reference proteome</keyword>
<keyword evidence="4" id="KW-0140">cGMP</keyword>
<evidence type="ECO:0000313" key="20">
    <source>
        <dbReference type="Proteomes" id="UP001516400"/>
    </source>
</evidence>
<dbReference type="GO" id="GO:0030553">
    <property type="term" value="F:cGMP binding"/>
    <property type="evidence" value="ECO:0007669"/>
    <property type="project" value="UniProtKB-KW"/>
</dbReference>
<feature type="domain" description="AGC-kinase C-terminal" evidence="18">
    <location>
        <begin position="492"/>
        <end position="564"/>
    </location>
</feature>
<dbReference type="InterPro" id="IPR035014">
    <property type="entry name" value="STKc_cGK"/>
</dbReference>
<evidence type="ECO:0000256" key="15">
    <source>
        <dbReference type="SAM" id="SignalP"/>
    </source>
</evidence>
<evidence type="ECO:0000256" key="14">
    <source>
        <dbReference type="SAM" id="MobiDB-lite"/>
    </source>
</evidence>
<evidence type="ECO:0000256" key="11">
    <source>
        <dbReference type="ARBA" id="ARBA00047462"/>
    </source>
</evidence>
<feature type="chain" id="PRO_5044756325" description="cGMP-dependent protein kinase" evidence="15">
    <location>
        <begin position="20"/>
        <end position="1180"/>
    </location>
</feature>
<name>A0ABD2N3F3_9CUCU</name>
<evidence type="ECO:0000256" key="5">
    <source>
        <dbReference type="ARBA" id="ARBA00022679"/>
    </source>
</evidence>
<dbReference type="InterPro" id="IPR025252">
    <property type="entry name" value="DUF4200"/>
</dbReference>
<keyword evidence="3" id="KW-0723">Serine/threonine-protein kinase</keyword>
<keyword evidence="8 12" id="KW-0067">ATP-binding</keyword>
<dbReference type="CDD" id="cd05572">
    <property type="entry name" value="STKc_cGK"/>
    <property type="match status" value="1"/>
</dbReference>
<feature type="domain" description="Protein kinase" evidence="16">
    <location>
        <begin position="232"/>
        <end position="491"/>
    </location>
</feature>
<evidence type="ECO:0000259" key="17">
    <source>
        <dbReference type="PROSITE" id="PS50042"/>
    </source>
</evidence>
<dbReference type="Proteomes" id="UP001516400">
    <property type="component" value="Unassembled WGS sequence"/>
</dbReference>
<evidence type="ECO:0000256" key="1">
    <source>
        <dbReference type="ARBA" id="ARBA00006352"/>
    </source>
</evidence>
<feature type="region of interest" description="Disordered" evidence="14">
    <location>
        <begin position="1122"/>
        <end position="1154"/>
    </location>
</feature>
<dbReference type="Pfam" id="PF00027">
    <property type="entry name" value="cNMP_binding"/>
    <property type="match status" value="2"/>
</dbReference>
<feature type="domain" description="Cyclic nucleotide-binding" evidence="17">
    <location>
        <begin position="94"/>
        <end position="217"/>
    </location>
</feature>
<evidence type="ECO:0000256" key="3">
    <source>
        <dbReference type="ARBA" id="ARBA00022527"/>
    </source>
</evidence>
<dbReference type="InterPro" id="IPR000961">
    <property type="entry name" value="AGC-kinase_C"/>
</dbReference>
<dbReference type="GO" id="GO:0005737">
    <property type="term" value="C:cytoplasm"/>
    <property type="evidence" value="ECO:0007669"/>
    <property type="project" value="UniProtKB-ARBA"/>
</dbReference>
<dbReference type="SMART" id="SM00133">
    <property type="entry name" value="S_TK_X"/>
    <property type="match status" value="1"/>
</dbReference>
<feature type="signal peptide" evidence="15">
    <location>
        <begin position="1"/>
        <end position="19"/>
    </location>
</feature>
<dbReference type="SUPFAM" id="SSF51206">
    <property type="entry name" value="cAMP-binding domain-like"/>
    <property type="match status" value="2"/>
</dbReference>
<dbReference type="SMART" id="SM00220">
    <property type="entry name" value="S_TKc"/>
    <property type="match status" value="1"/>
</dbReference>
<feature type="binding site" evidence="12">
    <location>
        <position position="262"/>
    </location>
    <ligand>
        <name>ATP</name>
        <dbReference type="ChEBI" id="CHEBI:30616"/>
    </ligand>
</feature>
<dbReference type="InterPro" id="IPR011009">
    <property type="entry name" value="Kinase-like_dom_sf"/>
</dbReference>
<evidence type="ECO:0000256" key="7">
    <source>
        <dbReference type="ARBA" id="ARBA00022777"/>
    </source>
</evidence>
<feature type="domain" description="Cyclic nucleotide-binding" evidence="17">
    <location>
        <begin position="18"/>
        <end position="91"/>
    </location>
</feature>
<dbReference type="AlphaFoldDB" id="A0ABD2N3F3"/>
<feature type="compositionally biased region" description="Basic and acidic residues" evidence="14">
    <location>
        <begin position="525"/>
        <end position="542"/>
    </location>
</feature>
<comment type="caution">
    <text evidence="19">The sequence shown here is derived from an EMBL/GenBank/DDBJ whole genome shotgun (WGS) entry which is preliminary data.</text>
</comment>
<comment type="catalytic activity">
    <reaction evidence="11">
        <text>L-seryl-[protein] + ATP = O-phospho-L-seryl-[protein] + ADP + H(+)</text>
        <dbReference type="Rhea" id="RHEA:17989"/>
        <dbReference type="Rhea" id="RHEA-COMP:9863"/>
        <dbReference type="Rhea" id="RHEA-COMP:11604"/>
        <dbReference type="ChEBI" id="CHEBI:15378"/>
        <dbReference type="ChEBI" id="CHEBI:29999"/>
        <dbReference type="ChEBI" id="CHEBI:30616"/>
        <dbReference type="ChEBI" id="CHEBI:83421"/>
        <dbReference type="ChEBI" id="CHEBI:456216"/>
        <dbReference type="EC" id="2.7.11.12"/>
    </reaction>
</comment>
<dbReference type="FunFam" id="1.10.510.10:FF:000096">
    <property type="entry name" value="cGMP-dependent protein kinase"/>
    <property type="match status" value="1"/>
</dbReference>
<evidence type="ECO:0000256" key="4">
    <source>
        <dbReference type="ARBA" id="ARBA00022535"/>
    </source>
</evidence>
<dbReference type="PROSITE" id="PS50042">
    <property type="entry name" value="CNMP_BINDING_3"/>
    <property type="match status" value="2"/>
</dbReference>
<keyword evidence="5" id="KW-0808">Transferase</keyword>
<dbReference type="PROSITE" id="PS50011">
    <property type="entry name" value="PROTEIN_KINASE_DOM"/>
    <property type="match status" value="1"/>
</dbReference>
<dbReference type="EC" id="2.7.11.12" evidence="2"/>
<dbReference type="InterPro" id="IPR017441">
    <property type="entry name" value="Protein_kinase_ATP_BS"/>
</dbReference>
<evidence type="ECO:0000256" key="12">
    <source>
        <dbReference type="PROSITE-ProRule" id="PRU10141"/>
    </source>
</evidence>
<dbReference type="FunFam" id="2.60.120.10:FF:000064">
    <property type="entry name" value="cGMP-dependent protein kinase, isozyme"/>
    <property type="match status" value="1"/>
</dbReference>
<dbReference type="InterPro" id="IPR018490">
    <property type="entry name" value="cNMP-bd_dom_sf"/>
</dbReference>
<evidence type="ECO:0000259" key="18">
    <source>
        <dbReference type="PROSITE" id="PS51285"/>
    </source>
</evidence>
<dbReference type="InterPro" id="IPR014710">
    <property type="entry name" value="RmlC-like_jellyroll"/>
</dbReference>
<comment type="catalytic activity">
    <reaction evidence="10">
        <text>L-threonyl-[protein] + ATP = O-phospho-L-threonyl-[protein] + ADP + H(+)</text>
        <dbReference type="Rhea" id="RHEA:46608"/>
        <dbReference type="Rhea" id="RHEA-COMP:11060"/>
        <dbReference type="Rhea" id="RHEA-COMP:11605"/>
        <dbReference type="ChEBI" id="CHEBI:15378"/>
        <dbReference type="ChEBI" id="CHEBI:30013"/>
        <dbReference type="ChEBI" id="CHEBI:30616"/>
        <dbReference type="ChEBI" id="CHEBI:61977"/>
        <dbReference type="ChEBI" id="CHEBI:456216"/>
        <dbReference type="EC" id="2.7.11.12"/>
    </reaction>
</comment>
<dbReference type="InterPro" id="IPR018488">
    <property type="entry name" value="cNMP-bd_CS"/>
</dbReference>
<feature type="compositionally biased region" description="Low complexity" evidence="14">
    <location>
        <begin position="1132"/>
        <end position="1147"/>
    </location>
</feature>
<dbReference type="PRINTS" id="PR00104">
    <property type="entry name" value="CGMPKINASE"/>
</dbReference>
<dbReference type="InterPro" id="IPR002374">
    <property type="entry name" value="cGMP_dep_kinase"/>
</dbReference>